<dbReference type="PANTHER" id="PTHR46630">
    <property type="entry name" value="TETRATRICOPEPTIDE REPEAT PROTEIN 29"/>
    <property type="match status" value="1"/>
</dbReference>
<dbReference type="Proteomes" id="UP000217790">
    <property type="component" value="Unassembled WGS sequence"/>
</dbReference>
<feature type="domain" description="Novel STAND NTPase 1" evidence="6">
    <location>
        <begin position="266"/>
        <end position="409"/>
    </location>
</feature>
<dbReference type="EMBL" id="KZ293695">
    <property type="protein sequence ID" value="PBK84826.1"/>
    <property type="molecule type" value="Genomic_DNA"/>
</dbReference>
<dbReference type="AlphaFoldDB" id="A0A2H3DBG0"/>
<dbReference type="InterPro" id="IPR027417">
    <property type="entry name" value="P-loop_NTPase"/>
</dbReference>
<evidence type="ECO:0000256" key="1">
    <source>
        <dbReference type="ARBA" id="ARBA00004496"/>
    </source>
</evidence>
<evidence type="ECO:0000313" key="8">
    <source>
        <dbReference type="Proteomes" id="UP000217790"/>
    </source>
</evidence>
<dbReference type="InterPro" id="IPR019734">
    <property type="entry name" value="TPR_rpt"/>
</dbReference>
<dbReference type="GO" id="GO:0005929">
    <property type="term" value="C:cilium"/>
    <property type="evidence" value="ECO:0007669"/>
    <property type="project" value="TreeGrafter"/>
</dbReference>
<evidence type="ECO:0000313" key="7">
    <source>
        <dbReference type="EMBL" id="PBK84826.1"/>
    </source>
</evidence>
<dbReference type="SUPFAM" id="SSF48452">
    <property type="entry name" value="TPR-like"/>
    <property type="match status" value="3"/>
</dbReference>
<comment type="subcellular location">
    <subcellularLocation>
        <location evidence="1">Cytoplasm</location>
    </subcellularLocation>
</comment>
<evidence type="ECO:0000256" key="4">
    <source>
        <dbReference type="ARBA" id="ARBA00022803"/>
    </source>
</evidence>
<reference evidence="8" key="1">
    <citation type="journal article" date="2017" name="Nat. Ecol. Evol.">
        <title>Genome expansion and lineage-specific genetic innovations in the forest pathogenic fungi Armillaria.</title>
        <authorList>
            <person name="Sipos G."/>
            <person name="Prasanna A.N."/>
            <person name="Walter M.C."/>
            <person name="O'Connor E."/>
            <person name="Balint B."/>
            <person name="Krizsan K."/>
            <person name="Kiss B."/>
            <person name="Hess J."/>
            <person name="Varga T."/>
            <person name="Slot J."/>
            <person name="Riley R."/>
            <person name="Boka B."/>
            <person name="Rigling D."/>
            <person name="Barry K."/>
            <person name="Lee J."/>
            <person name="Mihaltcheva S."/>
            <person name="LaButti K."/>
            <person name="Lipzen A."/>
            <person name="Waldron R."/>
            <person name="Moloney N.M."/>
            <person name="Sperisen C."/>
            <person name="Kredics L."/>
            <person name="Vagvoelgyi C."/>
            <person name="Patrignani A."/>
            <person name="Fitzpatrick D."/>
            <person name="Nagy I."/>
            <person name="Doyle S."/>
            <person name="Anderson J.B."/>
            <person name="Grigoriev I.V."/>
            <person name="Gueldener U."/>
            <person name="Muensterkoetter M."/>
            <person name="Nagy L.G."/>
        </authorList>
    </citation>
    <scope>NUCLEOTIDE SEQUENCE [LARGE SCALE GENOMIC DNA]</scope>
    <source>
        <strain evidence="8">Ar21-2</strain>
    </source>
</reference>
<dbReference type="Pfam" id="PF13424">
    <property type="entry name" value="TPR_12"/>
    <property type="match status" value="2"/>
</dbReference>
<dbReference type="SMART" id="SM00028">
    <property type="entry name" value="TPR"/>
    <property type="match status" value="8"/>
</dbReference>
<evidence type="ECO:0000256" key="2">
    <source>
        <dbReference type="ARBA" id="ARBA00022490"/>
    </source>
</evidence>
<name>A0A2H3DBG0_ARMGA</name>
<dbReference type="InterPro" id="IPR049052">
    <property type="entry name" value="nSTAND1"/>
</dbReference>
<sequence>MCLSEAWGNSHRLHQIHIIAPRFFHSYTHHRPYSLTTRMQAPSKALTQSPSAAAAPAQSAILAPPNIAPDDTDWISNASLTFKVLASAGEVDPTGIAKAIANIALPILELAQDNKKACEELKDTIKYLDEMLRCVSEETKLLKDAQSLMDASTGPLAHLQQMGNEFVSHLEALKDDLNKIYRKTGFQAKMKKPFQSKAILDRINQHKVYVKEVRDKFVATAVFSVIRQVKEVDAKVTVIHDHMTSPSKIPPVNSIMLSAIPPPTPSVFMGRDDLVQEGVANLLADSPHSIIIMGFGGMGKTSLALRILNDAAVQAKYKAHRYFIPCDIVCSVDPTVEILLQTVMKQMNLTLTGDAVKQLHAISQPTILVFDNFETLWDQSSDQCSIQMLLAQLNSVIQITLIITMRGNVAPIEDVNWLRLPCNGLSSLHESISLDIFSAISNCNIDEETVKELVKELAGWPLAITLIAYQAKILPLKVLLESWHQEKTLLLKKPGAQAHRLSSVDISIKITLQSSLLLSDPNALKLLSVMCYLPNGIPTWTSLINKILSGVSERTSVISILLQSGIIYQDHRENLKLLPPIQEYLKTYFQQPDIYIKNQFCNFYLNEIEELTSVEKREFGVLHSKNIEWLLNDHLNNHVVEKDLRRIYNFCYFQYMTSESDILLKKVISIVKELNIGYLYASALLLLGCRLIIYAQYQAAQNNIEKVMEIFGTVGDTLGTARCLRSLGDIFLMTNQYSKATIKLKEAIHIFERIRDTLGAAYCLRSLGDILRITNQYLEAAVQLEKAKQMFESVGDILGAAHCLRNLGDILQMTNQYLEATMKLEKAKQMFETVGDTLGAAHCLRSLGDILQMRNHYSEAMIKLEEAMQLFDTIGNTLGIAQCLQSLGNTLRMSNQYVEATIKLEKAKQMFETIGDSLRVAQCLRSLGDILQMTDQYSEATNKLEKAMHMFETIGNTLGVAQCLQSLGNILQMTNQYSEAKIKLEKAMQMFETIGDSSGAAQCFQRLRNISQITY</sequence>
<dbReference type="Pfam" id="PF20703">
    <property type="entry name" value="nSTAND1"/>
    <property type="match status" value="1"/>
</dbReference>
<dbReference type="Gene3D" id="3.40.50.300">
    <property type="entry name" value="P-loop containing nucleotide triphosphate hydrolases"/>
    <property type="match status" value="1"/>
</dbReference>
<dbReference type="SUPFAM" id="SSF52540">
    <property type="entry name" value="P-loop containing nucleoside triphosphate hydrolases"/>
    <property type="match status" value="1"/>
</dbReference>
<evidence type="ECO:0000256" key="5">
    <source>
        <dbReference type="ARBA" id="ARBA00040665"/>
    </source>
</evidence>
<dbReference type="OrthoDB" id="621413at2759"/>
<protein>
    <recommendedName>
        <fullName evidence="5">Tetratricopeptide repeat protein 29</fullName>
    </recommendedName>
</protein>
<proteinExistence type="predicted"/>
<dbReference type="OMA" id="AFACANC"/>
<dbReference type="InParanoid" id="A0A2H3DBG0"/>
<keyword evidence="4" id="KW-0802">TPR repeat</keyword>
<dbReference type="GO" id="GO:0003341">
    <property type="term" value="P:cilium movement"/>
    <property type="evidence" value="ECO:0007669"/>
    <property type="project" value="TreeGrafter"/>
</dbReference>
<dbReference type="GO" id="GO:0005737">
    <property type="term" value="C:cytoplasm"/>
    <property type="evidence" value="ECO:0007669"/>
    <property type="project" value="UniProtKB-SubCell"/>
</dbReference>
<dbReference type="InterPro" id="IPR011990">
    <property type="entry name" value="TPR-like_helical_dom_sf"/>
</dbReference>
<accession>A0A2H3DBG0</accession>
<dbReference type="Gene3D" id="1.25.40.10">
    <property type="entry name" value="Tetratricopeptide repeat domain"/>
    <property type="match status" value="2"/>
</dbReference>
<keyword evidence="8" id="KW-1185">Reference proteome</keyword>
<keyword evidence="3" id="KW-0677">Repeat</keyword>
<gene>
    <name evidence="7" type="ORF">ARMGADRAFT_999881</name>
</gene>
<keyword evidence="2" id="KW-0963">Cytoplasm</keyword>
<dbReference type="PANTHER" id="PTHR46630:SF1">
    <property type="entry name" value="TETRATRICOPEPTIDE REPEAT PROTEIN 29"/>
    <property type="match status" value="1"/>
</dbReference>
<evidence type="ECO:0000259" key="6">
    <source>
        <dbReference type="Pfam" id="PF20703"/>
    </source>
</evidence>
<organism evidence="7 8">
    <name type="scientific">Armillaria gallica</name>
    <name type="common">Bulbous honey fungus</name>
    <name type="synonym">Armillaria bulbosa</name>
    <dbReference type="NCBI Taxonomy" id="47427"/>
    <lineage>
        <taxon>Eukaryota</taxon>
        <taxon>Fungi</taxon>
        <taxon>Dikarya</taxon>
        <taxon>Basidiomycota</taxon>
        <taxon>Agaricomycotina</taxon>
        <taxon>Agaricomycetes</taxon>
        <taxon>Agaricomycetidae</taxon>
        <taxon>Agaricales</taxon>
        <taxon>Marasmiineae</taxon>
        <taxon>Physalacriaceae</taxon>
        <taxon>Armillaria</taxon>
    </lineage>
</organism>
<dbReference type="InterPro" id="IPR051476">
    <property type="entry name" value="Bac_ResReg_Asp_Phosphatase"/>
</dbReference>
<evidence type="ECO:0000256" key="3">
    <source>
        <dbReference type="ARBA" id="ARBA00022737"/>
    </source>
</evidence>
<dbReference type="STRING" id="47427.A0A2H3DBG0"/>